<organism evidence="1">
    <name type="scientific">viral metagenome</name>
    <dbReference type="NCBI Taxonomy" id="1070528"/>
    <lineage>
        <taxon>unclassified sequences</taxon>
        <taxon>metagenomes</taxon>
        <taxon>organismal metagenomes</taxon>
    </lineage>
</organism>
<proteinExistence type="predicted"/>
<sequence length="114" mass="12318">MTSLGGQSTGTSPTQGLLNALSQLERTYEAAVVNDVIHKRMHRPMRQVSSGNADSMLVFRRDGVGFLAHPEQLTAYFRKAGGDGQNEEGDTSDDDDMLANPHLPVFAFHISDGG</sequence>
<accession>A0A6C0BM00</accession>
<dbReference type="AlphaFoldDB" id="A0A6C0BM00"/>
<name>A0A6C0BM00_9ZZZZ</name>
<protein>
    <submittedName>
        <fullName evidence="1">Uncharacterized protein</fullName>
    </submittedName>
</protein>
<evidence type="ECO:0000313" key="1">
    <source>
        <dbReference type="EMBL" id="QHS93216.1"/>
    </source>
</evidence>
<reference evidence="1" key="1">
    <citation type="journal article" date="2020" name="Nature">
        <title>Giant virus diversity and host interactions through global metagenomics.</title>
        <authorList>
            <person name="Schulz F."/>
            <person name="Roux S."/>
            <person name="Paez-Espino D."/>
            <person name="Jungbluth S."/>
            <person name="Walsh D.A."/>
            <person name="Denef V.J."/>
            <person name="McMahon K.D."/>
            <person name="Konstantinidis K.T."/>
            <person name="Eloe-Fadrosh E.A."/>
            <person name="Kyrpides N.C."/>
            <person name="Woyke T."/>
        </authorList>
    </citation>
    <scope>NUCLEOTIDE SEQUENCE</scope>
    <source>
        <strain evidence="1">GVMAG-M-3300017989-17</strain>
    </source>
</reference>
<dbReference type="EMBL" id="MN739201">
    <property type="protein sequence ID" value="QHS93216.1"/>
    <property type="molecule type" value="Genomic_DNA"/>
</dbReference>